<keyword evidence="3" id="KW-1185">Reference proteome</keyword>
<name>A0A7W6DEK0_9HYPH</name>
<dbReference type="AlphaFoldDB" id="A0A7W6DEK0"/>
<protein>
    <submittedName>
        <fullName evidence="2">Uncharacterized protein</fullName>
    </submittedName>
</protein>
<feature type="compositionally biased region" description="Low complexity" evidence="1">
    <location>
        <begin position="1"/>
        <end position="10"/>
    </location>
</feature>
<comment type="caution">
    <text evidence="2">The sequence shown here is derived from an EMBL/GenBank/DDBJ whole genome shotgun (WGS) entry which is preliminary data.</text>
</comment>
<gene>
    <name evidence="2" type="ORF">GGQ64_005103</name>
</gene>
<reference evidence="2 3" key="1">
    <citation type="submission" date="2020-08" db="EMBL/GenBank/DDBJ databases">
        <title>Genomic Encyclopedia of Type Strains, Phase IV (KMG-IV): sequencing the most valuable type-strain genomes for metagenomic binning, comparative biology and taxonomic classification.</title>
        <authorList>
            <person name="Goeker M."/>
        </authorList>
    </citation>
    <scope>NUCLEOTIDE SEQUENCE [LARGE SCALE GENOMIC DNA]</scope>
    <source>
        <strain evidence="2 3">DSM 100211</strain>
    </source>
</reference>
<evidence type="ECO:0000313" key="3">
    <source>
        <dbReference type="Proteomes" id="UP000574761"/>
    </source>
</evidence>
<dbReference type="EMBL" id="JACIEE010000014">
    <property type="protein sequence ID" value="MBB3979856.1"/>
    <property type="molecule type" value="Genomic_DNA"/>
</dbReference>
<proteinExistence type="predicted"/>
<organism evidence="2 3">
    <name type="scientific">Mycoplana azooxidifex</name>
    <dbReference type="NCBI Taxonomy" id="1636188"/>
    <lineage>
        <taxon>Bacteria</taxon>
        <taxon>Pseudomonadati</taxon>
        <taxon>Pseudomonadota</taxon>
        <taxon>Alphaproteobacteria</taxon>
        <taxon>Hyphomicrobiales</taxon>
        <taxon>Rhizobiaceae</taxon>
        <taxon>Mycoplana</taxon>
    </lineage>
</organism>
<evidence type="ECO:0000313" key="2">
    <source>
        <dbReference type="EMBL" id="MBB3979856.1"/>
    </source>
</evidence>
<feature type="region of interest" description="Disordered" evidence="1">
    <location>
        <begin position="1"/>
        <end position="26"/>
    </location>
</feature>
<accession>A0A7W6DEK0</accession>
<sequence length="196" mass="21008">MSAISHGSSHSSEKSPAQTMTLYGLPLPDPSGSSSDGIIGIVYCGFKLEGNEVRIPTERVFYLRSDQFVSSGVASGFAVAGEAVQAYEIPFKADIRESETKKLLIASEVISTTGGTFAGMTAVSPVHTPMDLSELEGLSREDLLSRVRSLMAADQGASPMPRRCESYVQSYKTTWYGVGHREDAAGADCKNTALWE</sequence>
<evidence type="ECO:0000256" key="1">
    <source>
        <dbReference type="SAM" id="MobiDB-lite"/>
    </source>
</evidence>
<dbReference type="Proteomes" id="UP000574761">
    <property type="component" value="Unassembled WGS sequence"/>
</dbReference>
<dbReference type="RefSeq" id="WP_183808045.1">
    <property type="nucleotide sequence ID" value="NZ_JACIEE010000014.1"/>
</dbReference>